<feature type="chain" id="PRO_5046795343" evidence="2">
    <location>
        <begin position="22"/>
        <end position="700"/>
    </location>
</feature>
<evidence type="ECO:0000256" key="2">
    <source>
        <dbReference type="SAM" id="SignalP"/>
    </source>
</evidence>
<evidence type="ECO:0000256" key="1">
    <source>
        <dbReference type="SAM" id="Phobius"/>
    </source>
</evidence>
<keyword evidence="2" id="KW-0732">Signal</keyword>
<evidence type="ECO:0000313" key="3">
    <source>
        <dbReference type="EMBL" id="MFI6500039.1"/>
    </source>
</evidence>
<dbReference type="Proteomes" id="UP001612741">
    <property type="component" value="Unassembled WGS sequence"/>
</dbReference>
<keyword evidence="1" id="KW-0812">Transmembrane</keyword>
<comment type="caution">
    <text evidence="3">The sequence shown here is derived from an EMBL/GenBank/DDBJ whole genome shotgun (WGS) entry which is preliminary data.</text>
</comment>
<dbReference type="InterPro" id="IPR046112">
    <property type="entry name" value="DUF6049"/>
</dbReference>
<keyword evidence="1" id="KW-1133">Transmembrane helix</keyword>
<sequence>MIRKATLLAVLSAALLAPVVATTPGTAAATQAKQELALSVKAITPELPTGPTDQIKLSGTIRNGTGAALSNIQVRLRYGPGLRVNDRASMKAFAEDQAAQLPQPSTRTSFMNFAAIDTGAAVEWEITATPVQLGMNAFGVYPITIEVVNMLASWQPLAKTHTFITYAPPTAPKLPRNRLAVALPLVDAPHRSDDATFVDDKLAPALQPGGRLANLAELAKAAPKNITWFVEPGLLDDVRAMSQGYTLKNGGKKPADPAAAPWLESLRSSLAGATVVAIPYGDPDVTAVAHQGLDGVMQQAVASAGTAAARNIKRNVTTGVAWPVAGKLDDDALDLLAVNKIGTVLLNPANLPPQTPSTTTLDAAATLDTVAGPVTALLPDEELSRTLELDNAAGRSAVLNRQRFIAETAMIAAEPGQLRPRSLVVAPSRRWNPDPAFVSSLLKTAAKLPWLTPQPLDSIKPAKVQAPRAGLVYTDQDRKEELSGKYLGPIKEVVAEAALATRITTDKRPAGFEAAVLRLTSAGWRNNTRNGRAAVKLVEEKIDDRLELVAISGSRGDQARTLAGVDGQVPISVRNRMSTSVTLVVEVSSNNPELLEIDNSKYNRTPKTIRKNEIYTVQVPMRVKTSGDASIIVQLETTDGVPYGDPVKLTLRTTGYTGIALVIVGGALSVMLAAVVTRILRRRSQKRPARAAQARESEKV</sequence>
<keyword evidence="4" id="KW-1185">Reference proteome</keyword>
<organism evidence="3 4">
    <name type="scientific">Nonomuraea typhae</name>
    <dbReference type="NCBI Taxonomy" id="2603600"/>
    <lineage>
        <taxon>Bacteria</taxon>
        <taxon>Bacillati</taxon>
        <taxon>Actinomycetota</taxon>
        <taxon>Actinomycetes</taxon>
        <taxon>Streptosporangiales</taxon>
        <taxon>Streptosporangiaceae</taxon>
        <taxon>Nonomuraea</taxon>
    </lineage>
</organism>
<keyword evidence="1" id="KW-0472">Membrane</keyword>
<feature type="transmembrane region" description="Helical" evidence="1">
    <location>
        <begin position="656"/>
        <end position="680"/>
    </location>
</feature>
<name>A0ABW7YXQ1_9ACTN</name>
<dbReference type="Pfam" id="PF19516">
    <property type="entry name" value="DUF6049"/>
    <property type="match status" value="1"/>
</dbReference>
<reference evidence="3 4" key="1">
    <citation type="submission" date="2024-10" db="EMBL/GenBank/DDBJ databases">
        <title>The Natural Products Discovery Center: Release of the First 8490 Sequenced Strains for Exploring Actinobacteria Biosynthetic Diversity.</title>
        <authorList>
            <person name="Kalkreuter E."/>
            <person name="Kautsar S.A."/>
            <person name="Yang D."/>
            <person name="Bader C.D."/>
            <person name="Teijaro C.N."/>
            <person name="Fluegel L."/>
            <person name="Davis C.M."/>
            <person name="Simpson J.R."/>
            <person name="Lauterbach L."/>
            <person name="Steele A.D."/>
            <person name="Gui C."/>
            <person name="Meng S."/>
            <person name="Li G."/>
            <person name="Viehrig K."/>
            <person name="Ye F."/>
            <person name="Su P."/>
            <person name="Kiefer A.F."/>
            <person name="Nichols A."/>
            <person name="Cepeda A.J."/>
            <person name="Yan W."/>
            <person name="Fan B."/>
            <person name="Jiang Y."/>
            <person name="Adhikari A."/>
            <person name="Zheng C.-J."/>
            <person name="Schuster L."/>
            <person name="Cowan T.M."/>
            <person name="Smanski M.J."/>
            <person name="Chevrette M.G."/>
            <person name="De Carvalho L.P.S."/>
            <person name="Shen B."/>
        </authorList>
    </citation>
    <scope>NUCLEOTIDE SEQUENCE [LARGE SCALE GENOMIC DNA]</scope>
    <source>
        <strain evidence="3 4">NPDC050545</strain>
    </source>
</reference>
<proteinExistence type="predicted"/>
<accession>A0ABW7YXQ1</accession>
<dbReference type="EMBL" id="JBITGY010000005">
    <property type="protein sequence ID" value="MFI6500039.1"/>
    <property type="molecule type" value="Genomic_DNA"/>
</dbReference>
<gene>
    <name evidence="3" type="ORF">ACIBG2_21825</name>
</gene>
<protein>
    <submittedName>
        <fullName evidence="3">DUF6049 family protein</fullName>
    </submittedName>
</protein>
<dbReference type="RefSeq" id="WP_397083692.1">
    <property type="nucleotide sequence ID" value="NZ_JBITGY010000005.1"/>
</dbReference>
<feature type="signal peptide" evidence="2">
    <location>
        <begin position="1"/>
        <end position="21"/>
    </location>
</feature>
<evidence type="ECO:0000313" key="4">
    <source>
        <dbReference type="Proteomes" id="UP001612741"/>
    </source>
</evidence>